<sequence length="238" mass="27992">MVVFLIGMSRKTVRLDARKQQENAIRALKLQLKSYNKLLDRREEFNKTFKGLGIKRIKSSTDFDDPKRVSIRELTAKLKTNNKRGQLELIKKIQEKYNEIDKGESYSDTFSEEEKQILQDALIDAADNFIERFKPGLEIEGFIIEERKVLDSFKKNWIIKASKDDQILTTYITILDDGSIWIRQEENYEQNVCKGFVKRIYDIWQDEVFDATLLAIEQLAEEEETESEEVSQVEYELS</sequence>
<accession>A0A9Y1BSH6</accession>
<dbReference type="AlphaFoldDB" id="A0A9Y1BSH6"/>
<reference evidence="1" key="1">
    <citation type="journal article" date="2022" name="Nat. Microbiol.">
        <title>Unique mobile elements and scalable gene flow at the prokaryote-eukaryote boundary revealed by circularized Asgard archaea genomes.</title>
        <authorList>
            <person name="Wu F."/>
            <person name="Speth D.R."/>
            <person name="Philosof A."/>
            <person name="Cremiere A."/>
            <person name="Narayanan A."/>
            <person name="Barco R.A."/>
            <person name="Connon S.A."/>
            <person name="Amend J.P."/>
            <person name="Antoshechkin I.A."/>
            <person name="Orphan V.J."/>
        </authorList>
    </citation>
    <scope>NUCLEOTIDE SEQUENCE</scope>
    <source>
        <strain evidence="1">PR6</strain>
    </source>
</reference>
<name>A0A9Y1BSH6_9ARCH</name>
<dbReference type="Proteomes" id="UP001200513">
    <property type="component" value="Chromosome"/>
</dbReference>
<gene>
    <name evidence="1" type="ORF">K9W46_04510</name>
</gene>
<proteinExistence type="predicted"/>
<organism evidence="1">
    <name type="scientific">Candidatus Heimdallarchaeum endolithica</name>
    <dbReference type="NCBI Taxonomy" id="2876572"/>
    <lineage>
        <taxon>Archaea</taxon>
        <taxon>Promethearchaeati</taxon>
        <taxon>Candidatus Heimdallarchaeota</taxon>
        <taxon>Candidatus Heimdallarchaeia (ex Rinke et al. 2021) (nom. nud.)</taxon>
        <taxon>Candidatus Heimdallarchaeales</taxon>
        <taxon>Candidatus Heimdallarchaeaceae</taxon>
        <taxon>Candidatus Heimdallarchaeum</taxon>
    </lineage>
</organism>
<dbReference type="EMBL" id="CP084167">
    <property type="protein sequence ID" value="UJG44446.1"/>
    <property type="molecule type" value="Genomic_DNA"/>
</dbReference>
<protein>
    <submittedName>
        <fullName evidence="1">Uncharacterized protein</fullName>
    </submittedName>
</protein>
<evidence type="ECO:0000313" key="1">
    <source>
        <dbReference type="EMBL" id="UJG44446.1"/>
    </source>
</evidence>